<feature type="compositionally biased region" description="Polar residues" evidence="1">
    <location>
        <begin position="635"/>
        <end position="646"/>
    </location>
</feature>
<feature type="compositionally biased region" description="Basic and acidic residues" evidence="1">
    <location>
        <begin position="663"/>
        <end position="679"/>
    </location>
</feature>
<keyword evidence="2" id="KW-0812">Transmembrane</keyword>
<reference evidence="3 4" key="1">
    <citation type="submission" date="2016-02" db="EMBL/GenBank/DDBJ databases">
        <title>Genome analysis of coral dinoflagellate symbionts highlights evolutionary adaptations to a symbiotic lifestyle.</title>
        <authorList>
            <person name="Aranda M."/>
            <person name="Li Y."/>
            <person name="Liew Y.J."/>
            <person name="Baumgarten S."/>
            <person name="Simakov O."/>
            <person name="Wilson M."/>
            <person name="Piel J."/>
            <person name="Ashoor H."/>
            <person name="Bougouffa S."/>
            <person name="Bajic V.B."/>
            <person name="Ryu T."/>
            <person name="Ravasi T."/>
            <person name="Bayer T."/>
            <person name="Micklem G."/>
            <person name="Kim H."/>
            <person name="Bhak J."/>
            <person name="Lajeunesse T.C."/>
            <person name="Voolstra C.R."/>
        </authorList>
    </citation>
    <scope>NUCLEOTIDE SEQUENCE [LARGE SCALE GENOMIC DNA]</scope>
    <source>
        <strain evidence="3 4">CCMP2467</strain>
    </source>
</reference>
<dbReference type="EMBL" id="LSRX01001151">
    <property type="protein sequence ID" value="OLP82983.1"/>
    <property type="molecule type" value="Genomic_DNA"/>
</dbReference>
<evidence type="ECO:0000313" key="3">
    <source>
        <dbReference type="EMBL" id="OLP82983.1"/>
    </source>
</evidence>
<feature type="region of interest" description="Disordered" evidence="1">
    <location>
        <begin position="299"/>
        <end position="424"/>
    </location>
</feature>
<keyword evidence="4" id="KW-1185">Reference proteome</keyword>
<dbReference type="Proteomes" id="UP000186817">
    <property type="component" value="Unassembled WGS sequence"/>
</dbReference>
<feature type="compositionally biased region" description="Acidic residues" evidence="1">
    <location>
        <begin position="387"/>
        <end position="405"/>
    </location>
</feature>
<evidence type="ECO:0000256" key="2">
    <source>
        <dbReference type="SAM" id="Phobius"/>
    </source>
</evidence>
<feature type="compositionally biased region" description="Low complexity" evidence="1">
    <location>
        <begin position="311"/>
        <end position="347"/>
    </location>
</feature>
<evidence type="ECO:0000256" key="1">
    <source>
        <dbReference type="SAM" id="MobiDB-lite"/>
    </source>
</evidence>
<keyword evidence="2" id="KW-0472">Membrane</keyword>
<comment type="caution">
    <text evidence="3">The sequence shown here is derived from an EMBL/GenBank/DDBJ whole genome shotgun (WGS) entry which is preliminary data.</text>
</comment>
<gene>
    <name evidence="3" type="ORF">AK812_SmicGene36314</name>
</gene>
<organism evidence="3 4">
    <name type="scientific">Symbiodinium microadriaticum</name>
    <name type="common">Dinoflagellate</name>
    <name type="synonym">Zooxanthella microadriatica</name>
    <dbReference type="NCBI Taxonomy" id="2951"/>
    <lineage>
        <taxon>Eukaryota</taxon>
        <taxon>Sar</taxon>
        <taxon>Alveolata</taxon>
        <taxon>Dinophyceae</taxon>
        <taxon>Suessiales</taxon>
        <taxon>Symbiodiniaceae</taxon>
        <taxon>Symbiodinium</taxon>
    </lineage>
</organism>
<accession>A0A1Q9CJ89</accession>
<keyword evidence="2" id="KW-1133">Transmembrane helix</keyword>
<proteinExistence type="predicted"/>
<protein>
    <submittedName>
        <fullName evidence="3">Uncharacterized protein</fullName>
    </submittedName>
</protein>
<feature type="region of interest" description="Disordered" evidence="1">
    <location>
        <begin position="612"/>
        <end position="679"/>
    </location>
</feature>
<dbReference type="OrthoDB" id="421837at2759"/>
<evidence type="ECO:0000313" key="4">
    <source>
        <dbReference type="Proteomes" id="UP000186817"/>
    </source>
</evidence>
<sequence length="914" mass="101542">MAWHGEASDMAQEAADAGAVPVPDDPWDEQAPTWQELRHNLHHNRPHLAAAALLQGALRRLVLRLKCRPRRLMDPSLVIMLLTLGLLAALLVTMGAYLEVIFLVVLPGRRGRIGLLQRRAKEWDRPKSSIGSVKIEEFSGDRRRYLKWRRAIEAQEQLYRLEAAELTMLVYLSTRGEARDVLDQVPLSDLTAPGGNVLLWKLLDESFGESCAELFERAERELNTYRRVSGQPIATYLANMRRLRAQYVRVDPDTTISDRAWAQRLLNRASLSKRERLDVYYSAGGAYTTTGIESALRHRCAQTHEEERRVPTPAAPSSRSSWSSRPSSTRSPSTSASSVASSRRPPFGRGPPKRHGVHLAEELEDVDEEDLDAEEGEEIGPSMPEHEPEDVDMNDEEPAEDDDVLEAPSGEEATAEEEGPWLDPRRPASYIVSFLAAPELLDYAFFGRQEEDLLADWRGDPQCPNVLSGRDPPHRKPDVPNKTGVNFVNYTFMVGGAGADPGGSAAPSSPWTTCPTCPSCFAAVTVDQKFCRDCGTKLNPKREWEVVNQGQSQEEQVPTRPMRDVRVPKHAVGKTNKPNDHTIKVRPQEAMAALDNMSREDKKQLRYLLEREEEEQQVQDQLPIRRGAGYGPVPSMSSGTPWQSSAAPLAPTFPSAPASTLRPPDKKDSQGRDKADGVRKRELEEFRITMWRRAQAGARTSASSAAPVPTEKQARCRHEFDDLIWVANQHGHFARCKACDLKNVLYYSFRHGVLAAGLDSEPEPSARPLHAAGQVILDSGCRTAVAGWSWHRQFQAELRARGVTWEEIPEHETFQFGAGGPEVSTMAFVYPVGIYGKADLIRMSAVGGAAANCPGLVGPSELSRWGVCFDFAAKTLEVFGQRHAMTLSSTRHPALYILDLPGGDPWQRPDLIPS</sequence>
<feature type="compositionally biased region" description="Acidic residues" evidence="1">
    <location>
        <begin position="362"/>
        <end position="378"/>
    </location>
</feature>
<feature type="transmembrane region" description="Helical" evidence="2">
    <location>
        <begin position="77"/>
        <end position="106"/>
    </location>
</feature>
<dbReference type="AlphaFoldDB" id="A0A1Q9CJ89"/>
<name>A0A1Q9CJ89_SYMMI</name>